<protein>
    <recommendedName>
        <fullName evidence="2">Cytochrome c oxidase subunit IV bacterial aa3 type domain-containing protein</fullName>
    </recommendedName>
</protein>
<dbReference type="AlphaFoldDB" id="A0A841LA98"/>
<keyword evidence="1" id="KW-1133">Transmembrane helix</keyword>
<organism evidence="3 4">
    <name type="scientific">Polymorphobacter multimanifer</name>
    <dbReference type="NCBI Taxonomy" id="1070431"/>
    <lineage>
        <taxon>Bacteria</taxon>
        <taxon>Pseudomonadati</taxon>
        <taxon>Pseudomonadota</taxon>
        <taxon>Alphaproteobacteria</taxon>
        <taxon>Sphingomonadales</taxon>
        <taxon>Sphingosinicellaceae</taxon>
        <taxon>Polymorphobacter</taxon>
    </lineage>
</organism>
<evidence type="ECO:0000256" key="1">
    <source>
        <dbReference type="SAM" id="Phobius"/>
    </source>
</evidence>
<dbReference type="Pfam" id="PF07835">
    <property type="entry name" value="COX4_pro_2"/>
    <property type="match status" value="1"/>
</dbReference>
<comment type="caution">
    <text evidence="3">The sequence shown here is derived from an EMBL/GenBank/DDBJ whole genome shotgun (WGS) entry which is preliminary data.</text>
</comment>
<dbReference type="RefSeq" id="WP_184194030.1">
    <property type="nucleotide sequence ID" value="NZ_JACIIV010000001.1"/>
</dbReference>
<dbReference type="Proteomes" id="UP000538147">
    <property type="component" value="Unassembled WGS sequence"/>
</dbReference>
<dbReference type="SUPFAM" id="SSF81469">
    <property type="entry name" value="Bacterial aa3 type cytochrome c oxidase subunit IV"/>
    <property type="match status" value="1"/>
</dbReference>
<feature type="domain" description="Cytochrome c oxidase subunit IV bacterial aa3 type" evidence="2">
    <location>
        <begin position="19"/>
        <end position="50"/>
    </location>
</feature>
<name>A0A841LA98_9SPHN</name>
<evidence type="ECO:0000259" key="2">
    <source>
        <dbReference type="Pfam" id="PF07835"/>
    </source>
</evidence>
<keyword evidence="1" id="KW-0812">Transmembrane</keyword>
<proteinExistence type="predicted"/>
<keyword evidence="4" id="KW-1185">Reference proteome</keyword>
<dbReference type="InterPro" id="IPR012422">
    <property type="entry name" value="Cyt_c_oxidase_su4_bac-aa3"/>
</dbReference>
<sequence>MGVDMVDDGSGDDRQRQTPEYRATYERFMAITKWAVIGIAGALIIMALVLV</sequence>
<feature type="transmembrane region" description="Helical" evidence="1">
    <location>
        <begin position="31"/>
        <end position="50"/>
    </location>
</feature>
<reference evidence="3 4" key="1">
    <citation type="submission" date="2020-08" db="EMBL/GenBank/DDBJ databases">
        <title>Genomic Encyclopedia of Type Strains, Phase IV (KMG-IV): sequencing the most valuable type-strain genomes for metagenomic binning, comparative biology and taxonomic classification.</title>
        <authorList>
            <person name="Goeker M."/>
        </authorList>
    </citation>
    <scope>NUCLEOTIDE SEQUENCE [LARGE SCALE GENOMIC DNA]</scope>
    <source>
        <strain evidence="3 4">DSM 102189</strain>
    </source>
</reference>
<dbReference type="Gene3D" id="1.20.5.160">
    <property type="entry name" value="Bacterial aa3 type cytochrome c oxidase subunit IV"/>
    <property type="match status" value="1"/>
</dbReference>
<dbReference type="EMBL" id="JACIIV010000001">
    <property type="protein sequence ID" value="MBB6226072.1"/>
    <property type="molecule type" value="Genomic_DNA"/>
</dbReference>
<keyword evidence="1" id="KW-0472">Membrane</keyword>
<accession>A0A841LA98</accession>
<dbReference type="InterPro" id="IPR036596">
    <property type="entry name" value="Cyt-C_aa3_sf"/>
</dbReference>
<gene>
    <name evidence="3" type="ORF">FHS79_000223</name>
</gene>
<evidence type="ECO:0000313" key="4">
    <source>
        <dbReference type="Proteomes" id="UP000538147"/>
    </source>
</evidence>
<evidence type="ECO:0000313" key="3">
    <source>
        <dbReference type="EMBL" id="MBB6226072.1"/>
    </source>
</evidence>